<keyword evidence="1" id="KW-0175">Coiled coil</keyword>
<dbReference type="EMBL" id="LSYV01000972">
    <property type="protein sequence ID" value="KXZ41014.1"/>
    <property type="molecule type" value="Genomic_DNA"/>
</dbReference>
<accession>A0A150FTS6</accession>
<dbReference type="Proteomes" id="UP000075714">
    <property type="component" value="Unassembled WGS sequence"/>
</dbReference>
<evidence type="ECO:0000313" key="3">
    <source>
        <dbReference type="Proteomes" id="UP000075714"/>
    </source>
</evidence>
<comment type="caution">
    <text evidence="2">The sequence shown here is derived from an EMBL/GenBank/DDBJ whole genome shotgun (WGS) entry which is preliminary data.</text>
</comment>
<dbReference type="AlphaFoldDB" id="A0A150FTS6"/>
<name>A0A150FTS6_GONPE</name>
<gene>
    <name evidence="2" type="ORF">GPECTOR_977g245</name>
</gene>
<evidence type="ECO:0000256" key="1">
    <source>
        <dbReference type="SAM" id="Coils"/>
    </source>
</evidence>
<organism evidence="2 3">
    <name type="scientific">Gonium pectorale</name>
    <name type="common">Green alga</name>
    <dbReference type="NCBI Taxonomy" id="33097"/>
    <lineage>
        <taxon>Eukaryota</taxon>
        <taxon>Viridiplantae</taxon>
        <taxon>Chlorophyta</taxon>
        <taxon>core chlorophytes</taxon>
        <taxon>Chlorophyceae</taxon>
        <taxon>CS clade</taxon>
        <taxon>Chlamydomonadales</taxon>
        <taxon>Volvocaceae</taxon>
        <taxon>Gonium</taxon>
    </lineage>
</organism>
<keyword evidence="3" id="KW-1185">Reference proteome</keyword>
<sequence>MESLPFEDVELDSVCFHHSGELIPNWQSRLLSGQDSVVNVSGASLAKLIQEQQLQLQEHKQWHEEHEKKLKALEVQLAKAHLPAVRNVARQALLHAAGDKPYESKCRRFEKLGPANEGIKAVAAKFGVPPEQFIDAADGLVTRRNKATHVGALNALYEKVEEIQGHITPAMWALPDAAWSCRIVLQFEDLRDAFPQQFPSDEE</sequence>
<feature type="coiled-coil region" evidence="1">
    <location>
        <begin position="49"/>
        <end position="76"/>
    </location>
</feature>
<protein>
    <submittedName>
        <fullName evidence="2">Uncharacterized protein</fullName>
    </submittedName>
</protein>
<proteinExistence type="predicted"/>
<reference evidence="3" key="1">
    <citation type="journal article" date="2016" name="Nat. Commun.">
        <title>The Gonium pectorale genome demonstrates co-option of cell cycle regulation during the evolution of multicellularity.</title>
        <authorList>
            <person name="Hanschen E.R."/>
            <person name="Marriage T.N."/>
            <person name="Ferris P.J."/>
            <person name="Hamaji T."/>
            <person name="Toyoda A."/>
            <person name="Fujiyama A."/>
            <person name="Neme R."/>
            <person name="Noguchi H."/>
            <person name="Minakuchi Y."/>
            <person name="Suzuki M."/>
            <person name="Kawai-Toyooka H."/>
            <person name="Smith D.R."/>
            <person name="Sparks H."/>
            <person name="Anderson J."/>
            <person name="Bakaric R."/>
            <person name="Luria V."/>
            <person name="Karger A."/>
            <person name="Kirschner M.W."/>
            <person name="Durand P.M."/>
            <person name="Michod R.E."/>
            <person name="Nozaki H."/>
            <person name="Olson B.J."/>
        </authorList>
    </citation>
    <scope>NUCLEOTIDE SEQUENCE [LARGE SCALE GENOMIC DNA]</scope>
    <source>
        <strain evidence="3">NIES-2863</strain>
    </source>
</reference>
<evidence type="ECO:0000313" key="2">
    <source>
        <dbReference type="EMBL" id="KXZ41014.1"/>
    </source>
</evidence>